<protein>
    <submittedName>
        <fullName evidence="1">Uncharacterized protein</fullName>
    </submittedName>
</protein>
<evidence type="ECO:0000313" key="1">
    <source>
        <dbReference type="EnsemblMetazoa" id="XP_031777445"/>
    </source>
</evidence>
<dbReference type="PANTHER" id="PTHR33480">
    <property type="entry name" value="SET DOMAIN-CONTAINING PROTEIN-RELATED"/>
    <property type="match status" value="1"/>
</dbReference>
<dbReference type="RefSeq" id="XP_031777445.1">
    <property type="nucleotide sequence ID" value="XM_031921585.1"/>
</dbReference>
<keyword evidence="2" id="KW-1185">Reference proteome</keyword>
<dbReference type="EnsemblMetazoa" id="XM_031921585">
    <property type="protein sequence ID" value="XP_031777445"/>
    <property type="gene ID" value="LOC103315949"/>
</dbReference>
<name>A0A7M7PV06_NASVI</name>
<dbReference type="GeneID" id="103315949"/>
<sequence>MRNDKIVRAIKYDELIIEYGNEICSHLREQQHKTNICTQLRRLSRLKLKLNVKNLVDALITSRSLDVLAAIEALASSSEDDGNGQTLAYPTVAQNLATLVKQVAHTQKLMYVRKHDLNSANRMQNFIELFANDYKLRLSRMAAESHGIRRRQRNTELPSADDISTLMYHLKSVMQENYNILINGLNEDAYFMLQKACLSTLQVWNRKRPGDVERILVNDFKNLKEMSNSQIKEFDNLSNNLKDLSQEFSLLYTRGKLGNDIKLLVSADVKLCVNLLLEHRDNDQLKISPKNPYLFALSQTPIYAIRHPSAYSVLSTFSKECGAEKPYLLRATRMRKQLATACIRLNLNDMELSDLAGYMGHHVNIHKSHYRQNIVDRDIPLFLKFINTALTSDVSEPICTELDTTAGNEKSVIEEEIEEEAAEQEIDEASKSIDYEKKPKNQKAKSLRFNAPVIELPKKVVKEVKKKVKWSKLECDTVYKTFEDFIVGNSTNAPTIPQCKALKEKHSELFQDRFVNPASIKAWVFAQRKRCGNQ</sequence>
<dbReference type="KEGG" id="nvi:103315949"/>
<dbReference type="Proteomes" id="UP000002358">
    <property type="component" value="Unassembled WGS sequence"/>
</dbReference>
<dbReference type="OrthoDB" id="7701215at2759"/>
<dbReference type="AlphaFoldDB" id="A0A7M7PV06"/>
<organism evidence="1 2">
    <name type="scientific">Nasonia vitripennis</name>
    <name type="common">Parasitic wasp</name>
    <dbReference type="NCBI Taxonomy" id="7425"/>
    <lineage>
        <taxon>Eukaryota</taxon>
        <taxon>Metazoa</taxon>
        <taxon>Ecdysozoa</taxon>
        <taxon>Arthropoda</taxon>
        <taxon>Hexapoda</taxon>
        <taxon>Insecta</taxon>
        <taxon>Pterygota</taxon>
        <taxon>Neoptera</taxon>
        <taxon>Endopterygota</taxon>
        <taxon>Hymenoptera</taxon>
        <taxon>Apocrita</taxon>
        <taxon>Proctotrupomorpha</taxon>
        <taxon>Chalcidoidea</taxon>
        <taxon>Pteromalidae</taxon>
        <taxon>Pteromalinae</taxon>
        <taxon>Nasonia</taxon>
    </lineage>
</organism>
<reference evidence="1" key="1">
    <citation type="submission" date="2021-01" db="UniProtKB">
        <authorList>
            <consortium name="EnsemblMetazoa"/>
        </authorList>
    </citation>
    <scope>IDENTIFICATION</scope>
</reference>
<accession>A0A7M7PV06</accession>
<proteinExistence type="predicted"/>
<dbReference type="PANTHER" id="PTHR33480:SF1">
    <property type="entry name" value="TYR RECOMBINASE DOMAIN-CONTAINING PROTEIN"/>
    <property type="match status" value="1"/>
</dbReference>
<evidence type="ECO:0000313" key="2">
    <source>
        <dbReference type="Proteomes" id="UP000002358"/>
    </source>
</evidence>
<dbReference type="InParanoid" id="A0A7M7PV06"/>